<dbReference type="GO" id="GO:0042597">
    <property type="term" value="C:periplasmic space"/>
    <property type="evidence" value="ECO:0007669"/>
    <property type="project" value="UniProtKB-SubCell"/>
</dbReference>
<protein>
    <submittedName>
        <fullName evidence="6">Putative ABC transporter substrate-binding protein</fullName>
    </submittedName>
</protein>
<dbReference type="PANTHER" id="PTHR30024:SF47">
    <property type="entry name" value="TAURINE-BINDING PERIPLASMIC PROTEIN"/>
    <property type="match status" value="1"/>
</dbReference>
<dbReference type="PANTHER" id="PTHR30024">
    <property type="entry name" value="ALIPHATIC SULFONATES-BINDING PROTEIN-RELATED"/>
    <property type="match status" value="1"/>
</dbReference>
<evidence type="ECO:0000313" key="6">
    <source>
        <dbReference type="EMBL" id="BAH35747.1"/>
    </source>
</evidence>
<evidence type="ECO:0000256" key="1">
    <source>
        <dbReference type="ARBA" id="ARBA00004418"/>
    </source>
</evidence>
<accession>C0ZQH9</accession>
<dbReference type="PROSITE" id="PS51257">
    <property type="entry name" value="PROKAR_LIPOPROTEIN"/>
    <property type="match status" value="1"/>
</dbReference>
<dbReference type="SUPFAM" id="SSF53850">
    <property type="entry name" value="Periplasmic binding protein-like II"/>
    <property type="match status" value="1"/>
</dbReference>
<dbReference type="HOGENOM" id="CLU_873993_0_0_11"/>
<name>C0ZQH9_RHOE4</name>
<keyword evidence="3 4" id="KW-0732">Signal</keyword>
<proteinExistence type="inferred from homology"/>
<dbReference type="GO" id="GO:0042918">
    <property type="term" value="P:alkanesulfonate transmembrane transport"/>
    <property type="evidence" value="ECO:0007669"/>
    <property type="project" value="TreeGrafter"/>
</dbReference>
<comment type="subcellular location">
    <subcellularLocation>
        <location evidence="1">Periplasm</location>
    </subcellularLocation>
</comment>
<dbReference type="EMBL" id="AP008957">
    <property type="protein sequence ID" value="BAH35747.1"/>
    <property type="molecule type" value="Genomic_DNA"/>
</dbReference>
<evidence type="ECO:0000256" key="3">
    <source>
        <dbReference type="ARBA" id="ARBA00022729"/>
    </source>
</evidence>
<feature type="chain" id="PRO_5038418846" evidence="4">
    <location>
        <begin position="28"/>
        <end position="331"/>
    </location>
</feature>
<dbReference type="RefSeq" id="WP_020909108.1">
    <property type="nucleotide sequence ID" value="NC_012490.1"/>
</dbReference>
<gene>
    <name evidence="6" type="ordered locus">RER_50390</name>
</gene>
<comment type="similarity">
    <text evidence="2">Belongs to the bacterial solute-binding protein SsuA/TauA family.</text>
</comment>
<reference evidence="6 7" key="2">
    <citation type="journal article" date="2006" name="Environ. Microbiol.">
        <title>Sequence analysis of three plasmids harboured in Rhodococcus erythropolis strain PR4.</title>
        <authorList>
            <person name="Sekine M."/>
            <person name="Tanikawa S."/>
            <person name="Omata S."/>
            <person name="Saito M."/>
            <person name="Fujisawa T."/>
            <person name="Tsukatani N."/>
            <person name="Tajima T."/>
            <person name="Sekigawa T."/>
            <person name="Kosugi H."/>
            <person name="Matsuo Y."/>
            <person name="Nishiko R."/>
            <person name="Imamura K."/>
            <person name="Ito M."/>
            <person name="Narita H."/>
            <person name="Tago S."/>
            <person name="Fujita N."/>
            <person name="Harayama S."/>
        </authorList>
    </citation>
    <scope>NUCLEOTIDE SEQUENCE [LARGE SCALE GENOMIC DNA]</scope>
    <source>
        <strain evidence="7">PR4 / NBRC 100887</strain>
    </source>
</reference>
<evidence type="ECO:0000256" key="2">
    <source>
        <dbReference type="ARBA" id="ARBA00010742"/>
    </source>
</evidence>
<dbReference type="Gene3D" id="3.40.190.10">
    <property type="entry name" value="Periplasmic binding protein-like II"/>
    <property type="match status" value="2"/>
</dbReference>
<dbReference type="AlphaFoldDB" id="C0ZQH9"/>
<sequence length="331" mass="34094">MMHLQNRIRKIAVVASAGLLLSACGTAQSLDPADEEGIAQLSLGTFPNTSLSLPVAVAEKAGFFEAVKLDVTTVSGKSGPELTAALIGGTTQIAGGAPESTFSALRDGQNLVVIPPVAALNYMIMAKADVASGGVGGLKGKRIGVPARGSAAEAFARTVLSDNGLDPETDVTFVAVGGSATVVPAYAQGQIDASVGSPSTMAALRGQGFDATAMIDAADGGAGDLGEYGFGGFFTTTTDVVEKSPMVLHRFCEAMRSSTAYIADPVNRDSVITTLSEVMKLPEASVVPIYEAERTLWTNNISEERWNKNAEWVLGPDAAKAPFRTSANSCS</sequence>
<feature type="signal peptide" evidence="4">
    <location>
        <begin position="1"/>
        <end position="27"/>
    </location>
</feature>
<dbReference type="InterPro" id="IPR015168">
    <property type="entry name" value="SsuA/THI5"/>
</dbReference>
<dbReference type="eggNOG" id="COG0715">
    <property type="taxonomic scope" value="Bacteria"/>
</dbReference>
<dbReference type="KEGG" id="rer:RER_50390"/>
<dbReference type="Pfam" id="PF09084">
    <property type="entry name" value="NMT1"/>
    <property type="match status" value="1"/>
</dbReference>
<evidence type="ECO:0000259" key="5">
    <source>
        <dbReference type="Pfam" id="PF09084"/>
    </source>
</evidence>
<feature type="domain" description="SsuA/THI5-like" evidence="5">
    <location>
        <begin position="53"/>
        <end position="263"/>
    </location>
</feature>
<dbReference type="Proteomes" id="UP000002204">
    <property type="component" value="Chromosome"/>
</dbReference>
<evidence type="ECO:0000256" key="4">
    <source>
        <dbReference type="SAM" id="SignalP"/>
    </source>
</evidence>
<evidence type="ECO:0000313" key="7">
    <source>
        <dbReference type="Proteomes" id="UP000002204"/>
    </source>
</evidence>
<reference evidence="7" key="1">
    <citation type="submission" date="2005-03" db="EMBL/GenBank/DDBJ databases">
        <title>Comparison of the complete genome sequences of Rhodococcus erythropolis PR4 and Rhodococcus opacus B4.</title>
        <authorList>
            <person name="Takarada H."/>
            <person name="Sekine M."/>
            <person name="Hosoyama A."/>
            <person name="Yamada R."/>
            <person name="Fujisawa T."/>
            <person name="Omata S."/>
            <person name="Shimizu A."/>
            <person name="Tsukatani N."/>
            <person name="Tanikawa S."/>
            <person name="Fujita N."/>
            <person name="Harayama S."/>
        </authorList>
    </citation>
    <scope>NUCLEOTIDE SEQUENCE [LARGE SCALE GENOMIC DNA]</scope>
    <source>
        <strain evidence="7">PR4 / NBRC 100887</strain>
    </source>
</reference>
<organism evidence="6 7">
    <name type="scientific">Rhodococcus erythropolis (strain PR4 / NBRC 100887)</name>
    <dbReference type="NCBI Taxonomy" id="234621"/>
    <lineage>
        <taxon>Bacteria</taxon>
        <taxon>Bacillati</taxon>
        <taxon>Actinomycetota</taxon>
        <taxon>Actinomycetes</taxon>
        <taxon>Mycobacteriales</taxon>
        <taxon>Nocardiaceae</taxon>
        <taxon>Rhodococcus</taxon>
        <taxon>Rhodococcus erythropolis group</taxon>
    </lineage>
</organism>
<dbReference type="PATRIC" id="fig|234621.6.peg.5598"/>